<dbReference type="GO" id="GO:0051301">
    <property type="term" value="P:cell division"/>
    <property type="evidence" value="ECO:0007669"/>
    <property type="project" value="UniProtKB-KW"/>
</dbReference>
<feature type="transmembrane region" description="Helical" evidence="11">
    <location>
        <begin position="21"/>
        <end position="48"/>
    </location>
</feature>
<dbReference type="InterPro" id="IPR036390">
    <property type="entry name" value="WH_DNA-bd_sf"/>
</dbReference>
<keyword evidence="6 9" id="KW-0067">ATP-binding</keyword>
<dbReference type="SUPFAM" id="SSF46785">
    <property type="entry name" value="Winged helix' DNA-binding domain"/>
    <property type="match status" value="1"/>
</dbReference>
<dbReference type="Pfam" id="PF17854">
    <property type="entry name" value="FtsK_alpha"/>
    <property type="match status" value="1"/>
</dbReference>
<dbReference type="GO" id="GO:0005524">
    <property type="term" value="F:ATP binding"/>
    <property type="evidence" value="ECO:0007669"/>
    <property type="project" value="UniProtKB-UniRule"/>
</dbReference>
<dbReference type="InterPro" id="IPR002543">
    <property type="entry name" value="FtsK_dom"/>
</dbReference>
<dbReference type="InterPro" id="IPR041027">
    <property type="entry name" value="FtsK_alpha"/>
</dbReference>
<evidence type="ECO:0000313" key="13">
    <source>
        <dbReference type="EMBL" id="AWD62053.1"/>
    </source>
</evidence>
<evidence type="ECO:0000256" key="6">
    <source>
        <dbReference type="ARBA" id="ARBA00022840"/>
    </source>
</evidence>
<accession>A0A2S1EQ53</accession>
<dbReference type="Pfam" id="PF09397">
    <property type="entry name" value="FtsK_gamma"/>
    <property type="match status" value="1"/>
</dbReference>
<dbReference type="InterPro" id="IPR050206">
    <property type="entry name" value="FtsK/SpoIIIE/SftA"/>
</dbReference>
<dbReference type="PANTHER" id="PTHR22683">
    <property type="entry name" value="SPORULATION PROTEIN RELATED"/>
    <property type="match status" value="1"/>
</dbReference>
<evidence type="ECO:0000256" key="5">
    <source>
        <dbReference type="ARBA" id="ARBA00022829"/>
    </source>
</evidence>
<evidence type="ECO:0000256" key="1">
    <source>
        <dbReference type="ARBA" id="ARBA00004141"/>
    </source>
</evidence>
<organism evidence="13 14">
    <name type="scientific">Limosilactobacillus reuteri</name>
    <name type="common">Lactobacillus reuteri</name>
    <dbReference type="NCBI Taxonomy" id="1598"/>
    <lineage>
        <taxon>Bacteria</taxon>
        <taxon>Bacillati</taxon>
        <taxon>Bacillota</taxon>
        <taxon>Bacilli</taxon>
        <taxon>Lactobacillales</taxon>
        <taxon>Lactobacillaceae</taxon>
        <taxon>Limosilactobacillus</taxon>
    </lineage>
</organism>
<dbReference type="Gene3D" id="3.30.980.40">
    <property type="match status" value="1"/>
</dbReference>
<evidence type="ECO:0000256" key="4">
    <source>
        <dbReference type="ARBA" id="ARBA00022741"/>
    </source>
</evidence>
<evidence type="ECO:0000259" key="12">
    <source>
        <dbReference type="PROSITE" id="PS50901"/>
    </source>
</evidence>
<dbReference type="Gene3D" id="1.10.10.10">
    <property type="entry name" value="Winged helix-like DNA-binding domain superfamily/Winged helix DNA-binding domain"/>
    <property type="match status" value="1"/>
</dbReference>
<dbReference type="InterPro" id="IPR027417">
    <property type="entry name" value="P-loop_NTPase"/>
</dbReference>
<keyword evidence="11" id="KW-0812">Transmembrane</keyword>
<dbReference type="SMART" id="SM00382">
    <property type="entry name" value="AAA"/>
    <property type="match status" value="1"/>
</dbReference>
<proteinExistence type="inferred from homology"/>
<feature type="transmembrane region" description="Helical" evidence="11">
    <location>
        <begin position="159"/>
        <end position="179"/>
    </location>
</feature>
<dbReference type="InterPro" id="IPR036388">
    <property type="entry name" value="WH-like_DNA-bd_sf"/>
</dbReference>
<dbReference type="CDD" id="cd01127">
    <property type="entry name" value="TrwB_TraG_TraD_VirD4"/>
    <property type="match status" value="1"/>
</dbReference>
<dbReference type="InterPro" id="IPR003593">
    <property type="entry name" value="AAA+_ATPase"/>
</dbReference>
<dbReference type="GO" id="GO:0003677">
    <property type="term" value="F:DNA binding"/>
    <property type="evidence" value="ECO:0007669"/>
    <property type="project" value="UniProtKB-KW"/>
</dbReference>
<evidence type="ECO:0000256" key="11">
    <source>
        <dbReference type="SAM" id="Phobius"/>
    </source>
</evidence>
<dbReference type="Gene3D" id="3.40.50.300">
    <property type="entry name" value="P-loop containing nucleotide triphosphate hydrolases"/>
    <property type="match status" value="1"/>
</dbReference>
<dbReference type="PANTHER" id="PTHR22683:SF41">
    <property type="entry name" value="DNA TRANSLOCASE FTSK"/>
    <property type="match status" value="1"/>
</dbReference>
<comment type="similarity">
    <text evidence="2">Belongs to the FtsK/SpoIIIE/SftA family.</text>
</comment>
<sequence>MARRKKASSRRTRGKKQQYRLIDNLLGIIVCLLMLVGLFNLGVLGTFLDNCFKIFVGSSFPIVMIIAFLYGLCFALYGHRPHFEKRWIAGAIIAYIGLLMWLQAVMFQRLNLHAKVIETTWNSLSKVIFNGDSTVPVGGGMIGAYLYNGSNILISEVGTAVLSWLLMIIGIIVFFALPWREFLVKCGIGIKKSGAAMANAHDQLMKKRTERATKTTTVPSIGVPLSKASRQVKDFFADQESAKPTSTPPVSPAMPVQDPVEPTIRVASESQVEGTHSGTQDEQTLKQHDDTEIKLAGIDAKEDNDYQLPPVSLLSQVKATDQQEDLNNIKKNTKTLQQTLKSFGVDATVENVNLGPSVTKYELRPAVGVKVSRITHLADDLALALAAKDIRIEAPIPGKSLIGIEVPNQQIATVGFRDMVENAPSNDNPMEVPLGRSVTGDIKMADLTKMPHLLIAGATGSGKSVAINVIITSILLKAKPHQVKMLMIDPKKVELSVYNGIPHLLSPVVSEPKKAARALGKVVAEMERRYELFAKFGVRNLDGYNKLVKQQNDDHPDEVQANLPLILVIIDELADLMMTVSHDVEDAIVRIAQMGRAAGIHMILATQRPSVDVITGLIKSNVPSRIAFAVSSGVDSRTIIDTNGAEKLLGRGDMLFEPIDQNKPVRIQGAFISDHDVESVVDFIKNERAAEYDDNMVVTDNEIEQEEQAEEEDELFPEALDFVVDQQKASTSLIQRRFRIGYNRAARIIDDMEQRGFIGPANGSKPREVYKQKSEE</sequence>
<dbReference type="EMBL" id="CP027805">
    <property type="protein sequence ID" value="AWD62053.1"/>
    <property type="molecule type" value="Genomic_DNA"/>
</dbReference>
<evidence type="ECO:0000256" key="8">
    <source>
        <dbReference type="ARBA" id="ARBA00025923"/>
    </source>
</evidence>
<evidence type="ECO:0000256" key="9">
    <source>
        <dbReference type="PROSITE-ProRule" id="PRU00289"/>
    </source>
</evidence>
<comment type="subcellular location">
    <subcellularLocation>
        <location evidence="1">Membrane</location>
        <topology evidence="1">Multi-pass membrane protein</topology>
    </subcellularLocation>
</comment>
<feature type="compositionally biased region" description="Polar residues" evidence="10">
    <location>
        <begin position="268"/>
        <end position="282"/>
    </location>
</feature>
<keyword evidence="13" id="KW-0131">Cell cycle</keyword>
<gene>
    <name evidence="13" type="primary">ftsK</name>
    <name evidence="13" type="ORF">LWHH1689_0734</name>
</gene>
<dbReference type="AlphaFoldDB" id="A0A2S1EQ53"/>
<keyword evidence="11" id="KW-0472">Membrane</keyword>
<feature type="binding site" evidence="9">
    <location>
        <begin position="457"/>
        <end position="464"/>
    </location>
    <ligand>
        <name>ATP</name>
        <dbReference type="ChEBI" id="CHEBI:30616"/>
    </ligand>
</feature>
<feature type="compositionally biased region" description="Basic and acidic residues" evidence="10">
    <location>
        <begin position="765"/>
        <end position="776"/>
    </location>
</feature>
<comment type="subunit">
    <text evidence="8">Homohexamer. Forms a ring that surrounds DNA.</text>
</comment>
<evidence type="ECO:0000256" key="10">
    <source>
        <dbReference type="SAM" id="MobiDB-lite"/>
    </source>
</evidence>
<evidence type="ECO:0000256" key="7">
    <source>
        <dbReference type="ARBA" id="ARBA00023125"/>
    </source>
</evidence>
<evidence type="ECO:0000313" key="14">
    <source>
        <dbReference type="Proteomes" id="UP000244369"/>
    </source>
</evidence>
<protein>
    <recommendedName>
        <fullName evidence="3">DNA translocase FtsK</fullName>
    </recommendedName>
</protein>
<keyword evidence="11" id="KW-1133">Transmembrane helix</keyword>
<feature type="region of interest" description="Disordered" evidence="10">
    <location>
        <begin position="268"/>
        <end position="288"/>
    </location>
</feature>
<evidence type="ECO:0000256" key="3">
    <source>
        <dbReference type="ARBA" id="ARBA00020887"/>
    </source>
</evidence>
<feature type="transmembrane region" description="Helical" evidence="11">
    <location>
        <begin position="54"/>
        <end position="75"/>
    </location>
</feature>
<keyword evidence="13" id="KW-0132">Cell division</keyword>
<feature type="transmembrane region" description="Helical" evidence="11">
    <location>
        <begin position="87"/>
        <end position="107"/>
    </location>
</feature>
<feature type="region of interest" description="Disordered" evidence="10">
    <location>
        <begin position="756"/>
        <end position="776"/>
    </location>
</feature>
<keyword evidence="4 9" id="KW-0547">Nucleotide-binding</keyword>
<dbReference type="InterPro" id="IPR018541">
    <property type="entry name" value="Ftsk_gamma"/>
</dbReference>
<name>A0A2S1EQ53_LIMRT</name>
<dbReference type="GO" id="GO:0007059">
    <property type="term" value="P:chromosome segregation"/>
    <property type="evidence" value="ECO:0007669"/>
    <property type="project" value="UniProtKB-KW"/>
</dbReference>
<dbReference type="Proteomes" id="UP000244369">
    <property type="component" value="Chromosome"/>
</dbReference>
<keyword evidence="5" id="KW-0159">Chromosome partition</keyword>
<dbReference type="GO" id="GO:0016020">
    <property type="term" value="C:membrane"/>
    <property type="evidence" value="ECO:0007669"/>
    <property type="project" value="UniProtKB-SubCell"/>
</dbReference>
<feature type="domain" description="FtsK" evidence="12">
    <location>
        <begin position="439"/>
        <end position="637"/>
    </location>
</feature>
<dbReference type="SUPFAM" id="SSF52540">
    <property type="entry name" value="P-loop containing nucleoside triphosphate hydrolases"/>
    <property type="match status" value="1"/>
</dbReference>
<dbReference type="Pfam" id="PF01580">
    <property type="entry name" value="FtsK_SpoIIIE"/>
    <property type="match status" value="1"/>
</dbReference>
<reference evidence="13 14" key="1">
    <citation type="submission" date="2018-03" db="EMBL/GenBank/DDBJ databases">
        <title>Complete Genome Sequence of the Chinese traditional Highland Barley wine Isolate Lactobacillus reuteri WHH1689.</title>
        <authorList>
            <person name="Chen S."/>
            <person name="Chen L."/>
            <person name="Chen L."/>
            <person name="Li Y."/>
        </authorList>
    </citation>
    <scope>NUCLEOTIDE SEQUENCE [LARGE SCALE GENOMIC DNA]</scope>
    <source>
        <strain evidence="13 14">WHH1689</strain>
    </source>
</reference>
<keyword evidence="7" id="KW-0238">DNA-binding</keyword>
<dbReference type="SMART" id="SM00843">
    <property type="entry name" value="Ftsk_gamma"/>
    <property type="match status" value="1"/>
</dbReference>
<feature type="transmembrane region" description="Helical" evidence="11">
    <location>
        <begin position="127"/>
        <end position="147"/>
    </location>
</feature>
<dbReference type="PROSITE" id="PS50901">
    <property type="entry name" value="FTSK"/>
    <property type="match status" value="1"/>
</dbReference>
<evidence type="ECO:0000256" key="2">
    <source>
        <dbReference type="ARBA" id="ARBA00006474"/>
    </source>
</evidence>